<accession>A0A6A6TDU7</accession>
<evidence type="ECO:0000313" key="2">
    <source>
        <dbReference type="EMBL" id="KAF2657487.1"/>
    </source>
</evidence>
<dbReference type="Proteomes" id="UP000799324">
    <property type="component" value="Unassembled WGS sequence"/>
</dbReference>
<evidence type="ECO:0000313" key="3">
    <source>
        <dbReference type="Proteomes" id="UP000799324"/>
    </source>
</evidence>
<gene>
    <name evidence="2" type="ORF">K491DRAFT_714512</name>
</gene>
<keyword evidence="3" id="KW-1185">Reference proteome</keyword>
<sequence>MTHTPDPNWYAVMAYWQRTVMNNEAFKGDLEPLQSRLQDAFVKTLKVRESLEFKKIINDFPGNDAFSQEGGPEILKDFYFRVAVRMGIPNAEIEHFVYHQDGHPEVARLRKIAVEKTLARIAKEKPAKEARKRARAQKRADRGQENPGHKGKEKQTGESSATGAANPFNSEESSGSDTETE</sequence>
<organism evidence="2 3">
    <name type="scientific">Lophiostoma macrostomum CBS 122681</name>
    <dbReference type="NCBI Taxonomy" id="1314788"/>
    <lineage>
        <taxon>Eukaryota</taxon>
        <taxon>Fungi</taxon>
        <taxon>Dikarya</taxon>
        <taxon>Ascomycota</taxon>
        <taxon>Pezizomycotina</taxon>
        <taxon>Dothideomycetes</taxon>
        <taxon>Pleosporomycetidae</taxon>
        <taxon>Pleosporales</taxon>
        <taxon>Lophiostomataceae</taxon>
        <taxon>Lophiostoma</taxon>
    </lineage>
</organism>
<feature type="region of interest" description="Disordered" evidence="1">
    <location>
        <begin position="123"/>
        <end position="181"/>
    </location>
</feature>
<name>A0A6A6TDU7_9PLEO</name>
<feature type="compositionally biased region" description="Basic and acidic residues" evidence="1">
    <location>
        <begin position="138"/>
        <end position="156"/>
    </location>
</feature>
<dbReference type="EMBL" id="MU004325">
    <property type="protein sequence ID" value="KAF2657487.1"/>
    <property type="molecule type" value="Genomic_DNA"/>
</dbReference>
<evidence type="ECO:0000256" key="1">
    <source>
        <dbReference type="SAM" id="MobiDB-lite"/>
    </source>
</evidence>
<feature type="compositionally biased region" description="Low complexity" evidence="1">
    <location>
        <begin position="170"/>
        <end position="181"/>
    </location>
</feature>
<dbReference type="AlphaFoldDB" id="A0A6A6TDU7"/>
<proteinExistence type="predicted"/>
<feature type="compositionally biased region" description="Polar residues" evidence="1">
    <location>
        <begin position="157"/>
        <end position="169"/>
    </location>
</feature>
<reference evidence="2" key="1">
    <citation type="journal article" date="2020" name="Stud. Mycol.">
        <title>101 Dothideomycetes genomes: a test case for predicting lifestyles and emergence of pathogens.</title>
        <authorList>
            <person name="Haridas S."/>
            <person name="Albert R."/>
            <person name="Binder M."/>
            <person name="Bloem J."/>
            <person name="Labutti K."/>
            <person name="Salamov A."/>
            <person name="Andreopoulos B."/>
            <person name="Baker S."/>
            <person name="Barry K."/>
            <person name="Bills G."/>
            <person name="Bluhm B."/>
            <person name="Cannon C."/>
            <person name="Castanera R."/>
            <person name="Culley D."/>
            <person name="Daum C."/>
            <person name="Ezra D."/>
            <person name="Gonzalez J."/>
            <person name="Henrissat B."/>
            <person name="Kuo A."/>
            <person name="Liang C."/>
            <person name="Lipzen A."/>
            <person name="Lutzoni F."/>
            <person name="Magnuson J."/>
            <person name="Mondo S."/>
            <person name="Nolan M."/>
            <person name="Ohm R."/>
            <person name="Pangilinan J."/>
            <person name="Park H.-J."/>
            <person name="Ramirez L."/>
            <person name="Alfaro M."/>
            <person name="Sun H."/>
            <person name="Tritt A."/>
            <person name="Yoshinaga Y."/>
            <person name="Zwiers L.-H."/>
            <person name="Turgeon B."/>
            <person name="Goodwin S."/>
            <person name="Spatafora J."/>
            <person name="Crous P."/>
            <person name="Grigoriev I."/>
        </authorList>
    </citation>
    <scope>NUCLEOTIDE SEQUENCE</scope>
    <source>
        <strain evidence="2">CBS 122681</strain>
    </source>
</reference>
<protein>
    <submittedName>
        <fullName evidence="2">Uncharacterized protein</fullName>
    </submittedName>
</protein>